<reference evidence="2 3" key="1">
    <citation type="submission" date="2017-02" db="EMBL/GenBank/DDBJ databases">
        <title>Genomic diversity within the haloalkaliphilic genus Thioalkalivibrio.</title>
        <authorList>
            <person name="Ahn A.-C."/>
            <person name="Meier-Kolthoff J."/>
            <person name="Overmars L."/>
            <person name="Richter M."/>
            <person name="Woyke T."/>
            <person name="Sorokin D.Y."/>
            <person name="Muyzer G."/>
        </authorList>
    </citation>
    <scope>NUCLEOTIDE SEQUENCE [LARGE SCALE GENOMIC DNA]</scope>
    <source>
        <strain evidence="2 3">ALJD</strain>
    </source>
</reference>
<feature type="compositionally biased region" description="Basic and acidic residues" evidence="1">
    <location>
        <begin position="62"/>
        <end position="80"/>
    </location>
</feature>
<protein>
    <submittedName>
        <fullName evidence="2">Uncharacterized protein</fullName>
    </submittedName>
</protein>
<organism evidence="2 3">
    <name type="scientific">Thioalkalivibrio denitrificans</name>
    <dbReference type="NCBI Taxonomy" id="108003"/>
    <lineage>
        <taxon>Bacteria</taxon>
        <taxon>Pseudomonadati</taxon>
        <taxon>Pseudomonadota</taxon>
        <taxon>Gammaproteobacteria</taxon>
        <taxon>Chromatiales</taxon>
        <taxon>Ectothiorhodospiraceae</taxon>
        <taxon>Thioalkalivibrio</taxon>
    </lineage>
</organism>
<dbReference type="EMBL" id="MVBK01000152">
    <property type="protein sequence ID" value="OOG20611.1"/>
    <property type="molecule type" value="Genomic_DNA"/>
</dbReference>
<keyword evidence="3" id="KW-1185">Reference proteome</keyword>
<evidence type="ECO:0000313" key="2">
    <source>
        <dbReference type="EMBL" id="OOG20611.1"/>
    </source>
</evidence>
<dbReference type="STRING" id="108003.B1C78_17100"/>
<comment type="caution">
    <text evidence="2">The sequence shown here is derived from an EMBL/GenBank/DDBJ whole genome shotgun (WGS) entry which is preliminary data.</text>
</comment>
<evidence type="ECO:0000256" key="1">
    <source>
        <dbReference type="SAM" id="MobiDB-lite"/>
    </source>
</evidence>
<dbReference type="AlphaFoldDB" id="A0A1V3N6I7"/>
<name>A0A1V3N6I7_9GAMM</name>
<feature type="region of interest" description="Disordered" evidence="1">
    <location>
        <begin position="60"/>
        <end position="80"/>
    </location>
</feature>
<proteinExistence type="predicted"/>
<dbReference type="RefSeq" id="WP_077280343.1">
    <property type="nucleotide sequence ID" value="NZ_MVBK01000152.1"/>
</dbReference>
<accession>A0A1V3N6I7</accession>
<sequence>MNNKQKLRTIYLVPGSVLAEDVRDRTGRLLLSAGLPLKERHLRILMTWGVTEVVAWCEDGDAQPREDEGRSEEETGKVVDPRHLEQAEEVAGDAFRHCDLDMPVMQALYEASVRNLALEISQKGPT</sequence>
<dbReference type="OrthoDB" id="5786974at2"/>
<dbReference type="Proteomes" id="UP000189462">
    <property type="component" value="Unassembled WGS sequence"/>
</dbReference>
<evidence type="ECO:0000313" key="3">
    <source>
        <dbReference type="Proteomes" id="UP000189462"/>
    </source>
</evidence>
<gene>
    <name evidence="2" type="ORF">B1C78_17100</name>
</gene>